<evidence type="ECO:0000313" key="1">
    <source>
        <dbReference type="EMBL" id="KAF8376832.1"/>
    </source>
</evidence>
<dbReference type="EMBL" id="JABCRI010000036">
    <property type="protein sequence ID" value="KAF8376832.1"/>
    <property type="molecule type" value="Genomic_DNA"/>
</dbReference>
<gene>
    <name evidence="1" type="ORF">HHK36_031498</name>
</gene>
<accession>A0A834YB98</accession>
<dbReference type="Proteomes" id="UP000655225">
    <property type="component" value="Unassembled WGS sequence"/>
</dbReference>
<dbReference type="PANTHER" id="PTHR33702:SF5">
    <property type="entry name" value="OS01G0308600 PROTEIN"/>
    <property type="match status" value="1"/>
</dbReference>
<dbReference type="PANTHER" id="PTHR33702">
    <property type="entry name" value="BNAA09G40010D PROTEIN"/>
    <property type="match status" value="1"/>
</dbReference>
<dbReference type="OrthoDB" id="1898021at2759"/>
<reference evidence="1 2" key="1">
    <citation type="submission" date="2020-04" db="EMBL/GenBank/DDBJ databases">
        <title>Plant Genome Project.</title>
        <authorList>
            <person name="Zhang R.-G."/>
        </authorList>
    </citation>
    <scope>NUCLEOTIDE SEQUENCE [LARGE SCALE GENOMIC DNA]</scope>
    <source>
        <strain evidence="1">YNK0</strain>
        <tissue evidence="1">Leaf</tissue>
    </source>
</reference>
<proteinExistence type="predicted"/>
<protein>
    <submittedName>
        <fullName evidence="1">Uncharacterized protein</fullName>
    </submittedName>
</protein>
<name>A0A834YB98_TETSI</name>
<organism evidence="1 2">
    <name type="scientific">Tetracentron sinense</name>
    <name type="common">Spur-leaf</name>
    <dbReference type="NCBI Taxonomy" id="13715"/>
    <lineage>
        <taxon>Eukaryota</taxon>
        <taxon>Viridiplantae</taxon>
        <taxon>Streptophyta</taxon>
        <taxon>Embryophyta</taxon>
        <taxon>Tracheophyta</taxon>
        <taxon>Spermatophyta</taxon>
        <taxon>Magnoliopsida</taxon>
        <taxon>Trochodendrales</taxon>
        <taxon>Trochodendraceae</taxon>
        <taxon>Tetracentron</taxon>
    </lineage>
</organism>
<keyword evidence="2" id="KW-1185">Reference proteome</keyword>
<comment type="caution">
    <text evidence="1">The sequence shown here is derived from an EMBL/GenBank/DDBJ whole genome shotgun (WGS) entry which is preliminary data.</text>
</comment>
<evidence type="ECO:0000313" key="2">
    <source>
        <dbReference type="Proteomes" id="UP000655225"/>
    </source>
</evidence>
<dbReference type="AlphaFoldDB" id="A0A834YB98"/>
<dbReference type="OMA" id="MMMKIAN"/>
<sequence length="202" mass="23136">MEGMSTTLYNGLKRSWRRKDYERLNGSGQRRKSRVQFATLGSTRRRRFWRIKITPKLRFFNITSPKSFFTELRDSYVKMMLGLANCRVFNPGYGGGYGNSLGFGVGGPTLKEYDQKVIVEIYKSLMMAQKQLVRRDAARIVWVTHLKYEPKVEPLGGIAGLFAAARGSAKSCVADRLDSLSRREYHAMPFRLWKLPTMSSST</sequence>